<evidence type="ECO:0000256" key="1">
    <source>
        <dbReference type="SAM" id="MobiDB-lite"/>
    </source>
</evidence>
<reference evidence="2" key="1">
    <citation type="submission" date="2023-03" db="EMBL/GenBank/DDBJ databases">
        <title>Massive genome expansion in bonnet fungi (Mycena s.s.) driven by repeated elements and novel gene families across ecological guilds.</title>
        <authorList>
            <consortium name="Lawrence Berkeley National Laboratory"/>
            <person name="Harder C.B."/>
            <person name="Miyauchi S."/>
            <person name="Viragh M."/>
            <person name="Kuo A."/>
            <person name="Thoen E."/>
            <person name="Andreopoulos B."/>
            <person name="Lu D."/>
            <person name="Skrede I."/>
            <person name="Drula E."/>
            <person name="Henrissat B."/>
            <person name="Morin E."/>
            <person name="Kohler A."/>
            <person name="Barry K."/>
            <person name="LaButti K."/>
            <person name="Morin E."/>
            <person name="Salamov A."/>
            <person name="Lipzen A."/>
            <person name="Mereny Z."/>
            <person name="Hegedus B."/>
            <person name="Baldrian P."/>
            <person name="Stursova M."/>
            <person name="Weitz H."/>
            <person name="Taylor A."/>
            <person name="Grigoriev I.V."/>
            <person name="Nagy L.G."/>
            <person name="Martin F."/>
            <person name="Kauserud H."/>
        </authorList>
    </citation>
    <scope>NUCLEOTIDE SEQUENCE</scope>
    <source>
        <strain evidence="2">CBHHK182m</strain>
    </source>
</reference>
<organism evidence="2 3">
    <name type="scientific">Mycena metata</name>
    <dbReference type="NCBI Taxonomy" id="1033252"/>
    <lineage>
        <taxon>Eukaryota</taxon>
        <taxon>Fungi</taxon>
        <taxon>Dikarya</taxon>
        <taxon>Basidiomycota</taxon>
        <taxon>Agaricomycotina</taxon>
        <taxon>Agaricomycetes</taxon>
        <taxon>Agaricomycetidae</taxon>
        <taxon>Agaricales</taxon>
        <taxon>Marasmiineae</taxon>
        <taxon>Mycenaceae</taxon>
        <taxon>Mycena</taxon>
    </lineage>
</organism>
<sequence length="524" mass="57723">MSAAPTLEEFLDYCRGRSADHWIFKMHPPGRPIRPQIRVNFLQALKAAFRRLRHKEIYDLLFRGDILEPESCAGEGLAFVPYCLSPLSSLSGLTTTEAVTSAPTEPSERVHTPTEPGTPACQLTPTEPGTPARGLTPTESATPAQTWESPVWAGSSSPDLQEDSVFSPTHSPHPVAKHLSGLFANVQRTSHDGSPMSATSFSDLPACGLPSPTVTELVQDTPTGSPSSSALFEDAPPPKKIITYLRRDKDRFRGQQEGSASAPPLGGAASLSGSTEESTAVTAPPARLPLCLQRLNHWPHCGLRRSGRLARELVRSQSGMDPANLPGDIQVVSFEGGLRPLADRNFVIGGIVGAPLGDPAEVMEQLAPRAHTFMKTQVEKLEEHTGITPAFPNTAFSSAELTFGNSYAYERDLGWVKERAYLQKICNEYHAQIDWWVEDHEEPELEPYNPEALVDSEVLSDEEEILKHVRIKLLNQRIWRWFTCRIRRRRNLVSGLDPDKNPFVILLNKLTGLTAPPKARQAYQ</sequence>
<keyword evidence="3" id="KW-1185">Reference proteome</keyword>
<evidence type="ECO:0000313" key="2">
    <source>
        <dbReference type="EMBL" id="KAJ7765180.1"/>
    </source>
</evidence>
<dbReference type="AlphaFoldDB" id="A0AAD7JL74"/>
<evidence type="ECO:0000313" key="3">
    <source>
        <dbReference type="Proteomes" id="UP001215598"/>
    </source>
</evidence>
<dbReference type="Proteomes" id="UP001215598">
    <property type="component" value="Unassembled WGS sequence"/>
</dbReference>
<name>A0AAD7JL74_9AGAR</name>
<protein>
    <submittedName>
        <fullName evidence="2">Uncharacterized protein</fullName>
    </submittedName>
</protein>
<comment type="caution">
    <text evidence="2">The sequence shown here is derived from an EMBL/GenBank/DDBJ whole genome shotgun (WGS) entry which is preliminary data.</text>
</comment>
<dbReference type="EMBL" id="JARKIB010000026">
    <property type="protein sequence ID" value="KAJ7765180.1"/>
    <property type="molecule type" value="Genomic_DNA"/>
</dbReference>
<accession>A0AAD7JL74</accession>
<feature type="compositionally biased region" description="Polar residues" evidence="1">
    <location>
        <begin position="137"/>
        <end position="170"/>
    </location>
</feature>
<gene>
    <name evidence="2" type="ORF">B0H16DRAFT_1717732</name>
</gene>
<feature type="region of interest" description="Disordered" evidence="1">
    <location>
        <begin position="252"/>
        <end position="283"/>
    </location>
</feature>
<proteinExistence type="predicted"/>
<feature type="compositionally biased region" description="Low complexity" evidence="1">
    <location>
        <begin position="258"/>
        <end position="280"/>
    </location>
</feature>
<feature type="region of interest" description="Disordered" evidence="1">
    <location>
        <begin position="95"/>
        <end position="173"/>
    </location>
</feature>